<gene>
    <name evidence="10" type="primary">LOC116199302</name>
</gene>
<dbReference type="SUPFAM" id="SSF48264">
    <property type="entry name" value="Cytochrome P450"/>
    <property type="match status" value="1"/>
</dbReference>
<evidence type="ECO:0000256" key="8">
    <source>
        <dbReference type="RuleBase" id="RU000461"/>
    </source>
</evidence>
<evidence type="ECO:0000313" key="10">
    <source>
        <dbReference type="RefSeq" id="XP_031385478.1"/>
    </source>
</evidence>
<evidence type="ECO:0000256" key="5">
    <source>
        <dbReference type="ARBA" id="ARBA00022989"/>
    </source>
</evidence>
<dbReference type="PROSITE" id="PS00086">
    <property type="entry name" value="CYTOCHROME_P450"/>
    <property type="match status" value="1"/>
</dbReference>
<dbReference type="InterPro" id="IPR036396">
    <property type="entry name" value="Cyt_P450_sf"/>
</dbReference>
<keyword evidence="3" id="KW-0812">Transmembrane</keyword>
<feature type="binding site" description="axial binding residue" evidence="7">
    <location>
        <position position="69"/>
    </location>
    <ligand>
        <name>heme</name>
        <dbReference type="ChEBI" id="CHEBI:30413"/>
    </ligand>
    <ligandPart>
        <name>Fe</name>
        <dbReference type="ChEBI" id="CHEBI:18248"/>
    </ligandPart>
</feature>
<keyword evidence="8" id="KW-0503">Monooxygenase</keyword>
<dbReference type="PANTHER" id="PTHR24286">
    <property type="entry name" value="CYTOCHROME P450 26"/>
    <property type="match status" value="1"/>
</dbReference>
<evidence type="ECO:0000256" key="2">
    <source>
        <dbReference type="ARBA" id="ARBA00010617"/>
    </source>
</evidence>
<dbReference type="GO" id="GO:0005506">
    <property type="term" value="F:iron ion binding"/>
    <property type="evidence" value="ECO:0007669"/>
    <property type="project" value="InterPro"/>
</dbReference>
<dbReference type="AlphaFoldDB" id="A0A6P8D1S7"/>
<evidence type="ECO:0000256" key="4">
    <source>
        <dbReference type="ARBA" id="ARBA00022723"/>
    </source>
</evidence>
<dbReference type="GeneID" id="116199302"/>
<dbReference type="SMR" id="A0A6P8D1S7"/>
<reference evidence="10" key="2">
    <citation type="submission" date="2025-08" db="UniProtKB">
        <authorList>
            <consortium name="RefSeq"/>
        </authorList>
    </citation>
    <scope>IDENTIFICATION</scope>
    <source>
        <tissue evidence="10">Leaf</tissue>
    </source>
</reference>
<dbReference type="Pfam" id="PF00067">
    <property type="entry name" value="p450"/>
    <property type="match status" value="1"/>
</dbReference>
<dbReference type="RefSeq" id="XP_031385478.1">
    <property type="nucleotide sequence ID" value="XM_031529618.1"/>
</dbReference>
<comment type="similarity">
    <text evidence="2 8">Belongs to the cytochrome P450 family.</text>
</comment>
<dbReference type="Proteomes" id="UP000515151">
    <property type="component" value="Chromosome 3"/>
</dbReference>
<evidence type="ECO:0000256" key="1">
    <source>
        <dbReference type="ARBA" id="ARBA00004167"/>
    </source>
</evidence>
<evidence type="ECO:0000256" key="3">
    <source>
        <dbReference type="ARBA" id="ARBA00022692"/>
    </source>
</evidence>
<evidence type="ECO:0000313" key="9">
    <source>
        <dbReference type="Proteomes" id="UP000515151"/>
    </source>
</evidence>
<keyword evidence="5" id="KW-1133">Transmembrane helix</keyword>
<dbReference type="InterPro" id="IPR001128">
    <property type="entry name" value="Cyt_P450"/>
</dbReference>
<keyword evidence="5" id="KW-0472">Membrane</keyword>
<keyword evidence="9" id="KW-1185">Reference proteome</keyword>
<dbReference type="GO" id="GO:0016125">
    <property type="term" value="P:sterol metabolic process"/>
    <property type="evidence" value="ECO:0007669"/>
    <property type="project" value="TreeGrafter"/>
</dbReference>
<dbReference type="PRINTS" id="PR00463">
    <property type="entry name" value="EP450I"/>
</dbReference>
<evidence type="ECO:0000256" key="7">
    <source>
        <dbReference type="PIRSR" id="PIRSR602401-1"/>
    </source>
</evidence>
<keyword evidence="4 7" id="KW-0479">Metal-binding</keyword>
<comment type="subcellular location">
    <subcellularLocation>
        <location evidence="1">Membrane</location>
        <topology evidence="1">Single-pass membrane protein</topology>
    </subcellularLocation>
</comment>
<dbReference type="GO" id="GO:0020037">
    <property type="term" value="F:heme binding"/>
    <property type="evidence" value="ECO:0007669"/>
    <property type="project" value="InterPro"/>
</dbReference>
<comment type="cofactor">
    <cofactor evidence="7">
        <name>heme</name>
        <dbReference type="ChEBI" id="CHEBI:30413"/>
    </cofactor>
</comment>
<reference evidence="9" key="1">
    <citation type="journal article" date="2020" name="Plant Biotechnol. J.">
        <title>The pomegranate (Punica granatum L.) draft genome dissects genetic divergence between soft- and hard-seeded cultivars.</title>
        <authorList>
            <person name="Luo X."/>
            <person name="Li H."/>
            <person name="Wu Z."/>
            <person name="Yao W."/>
            <person name="Zhao P."/>
            <person name="Cao D."/>
            <person name="Yu H."/>
            <person name="Li K."/>
            <person name="Poudel K."/>
            <person name="Zhao D."/>
            <person name="Zhang F."/>
            <person name="Xia X."/>
            <person name="Chen L."/>
            <person name="Wang Q."/>
            <person name="Jing D."/>
            <person name="Cao S."/>
        </authorList>
    </citation>
    <scope>NUCLEOTIDE SEQUENCE [LARGE SCALE GENOMIC DNA]</scope>
    <source>
        <strain evidence="9">cv. Tunisia</strain>
    </source>
</reference>
<organism evidence="9 10">
    <name type="scientific">Punica granatum</name>
    <name type="common">Pomegranate</name>
    <dbReference type="NCBI Taxonomy" id="22663"/>
    <lineage>
        <taxon>Eukaryota</taxon>
        <taxon>Viridiplantae</taxon>
        <taxon>Streptophyta</taxon>
        <taxon>Embryophyta</taxon>
        <taxon>Tracheophyta</taxon>
        <taxon>Spermatophyta</taxon>
        <taxon>Magnoliopsida</taxon>
        <taxon>eudicotyledons</taxon>
        <taxon>Gunneridae</taxon>
        <taxon>Pentapetalae</taxon>
        <taxon>rosids</taxon>
        <taxon>malvids</taxon>
        <taxon>Myrtales</taxon>
        <taxon>Lythraceae</taxon>
        <taxon>Punica</taxon>
    </lineage>
</organism>
<keyword evidence="8" id="KW-0560">Oxidoreductase</keyword>
<keyword evidence="7 8" id="KW-0349">Heme</keyword>
<dbReference type="InterPro" id="IPR017972">
    <property type="entry name" value="Cyt_P450_CS"/>
</dbReference>
<dbReference type="Gene3D" id="1.10.630.10">
    <property type="entry name" value="Cytochrome P450"/>
    <property type="match status" value="1"/>
</dbReference>
<dbReference type="PANTHER" id="PTHR24286:SF53">
    <property type="entry name" value="BETA-AMYRIN 28-OXIDASE-LIKE"/>
    <property type="match status" value="1"/>
</dbReference>
<accession>A0A6P8D1S7</accession>
<proteinExistence type="inferred from homology"/>
<sequence length="133" mass="15003">MVPSERQQRASLTMAFTNPKGWKTYWTVPSTHKDPRCFPNPEKFDPSRFDGSGPAPFTFVPFGGGPRMCPGKEFARVQILVFVHNAVTQVQIEESHPRGEPYSSVKDRGPLLMDQSIDGKLSLQQIQDTRKIL</sequence>
<dbReference type="OrthoDB" id="3945418at2759"/>
<name>A0A6P8D1S7_PUNGR</name>
<dbReference type="GO" id="GO:0004497">
    <property type="term" value="F:monooxygenase activity"/>
    <property type="evidence" value="ECO:0007669"/>
    <property type="project" value="UniProtKB-KW"/>
</dbReference>
<evidence type="ECO:0000256" key="6">
    <source>
        <dbReference type="ARBA" id="ARBA00023004"/>
    </source>
</evidence>
<keyword evidence="6 7" id="KW-0408">Iron</keyword>
<dbReference type="InterPro" id="IPR002401">
    <property type="entry name" value="Cyt_P450_E_grp-I"/>
</dbReference>
<dbReference type="GO" id="GO:0016020">
    <property type="term" value="C:membrane"/>
    <property type="evidence" value="ECO:0007669"/>
    <property type="project" value="UniProtKB-SubCell"/>
</dbReference>
<dbReference type="GO" id="GO:0016705">
    <property type="term" value="F:oxidoreductase activity, acting on paired donors, with incorporation or reduction of molecular oxygen"/>
    <property type="evidence" value="ECO:0007669"/>
    <property type="project" value="InterPro"/>
</dbReference>
<protein>
    <submittedName>
        <fullName evidence="10">Beta-amyrin 28-monooxygenase-like</fullName>
    </submittedName>
</protein>